<comment type="catalytic activity">
    <reaction evidence="1">
        <text>Release of N-terminal proline from a peptide.</text>
        <dbReference type="EC" id="3.4.11.5"/>
    </reaction>
</comment>
<dbReference type="InterPro" id="IPR000073">
    <property type="entry name" value="AB_hydrolase_1"/>
</dbReference>
<proteinExistence type="inferred from homology"/>
<name>A0A6C0LPW6_9ZZZZ</name>
<dbReference type="InterPro" id="IPR002410">
    <property type="entry name" value="Peptidase_S33"/>
</dbReference>
<dbReference type="GO" id="GO:0006508">
    <property type="term" value="P:proteolysis"/>
    <property type="evidence" value="ECO:0007669"/>
    <property type="project" value="UniProtKB-KW"/>
</dbReference>
<dbReference type="EMBL" id="MN740534">
    <property type="protein sequence ID" value="QHU32008.1"/>
    <property type="molecule type" value="Genomic_DNA"/>
</dbReference>
<organism evidence="11">
    <name type="scientific">viral metagenome</name>
    <dbReference type="NCBI Taxonomy" id="1070528"/>
    <lineage>
        <taxon>unclassified sequences</taxon>
        <taxon>metagenomes</taxon>
        <taxon>organismal metagenomes</taxon>
    </lineage>
</organism>
<dbReference type="PRINTS" id="PR00793">
    <property type="entry name" value="PROAMNOPTASE"/>
</dbReference>
<dbReference type="SUPFAM" id="SSF53474">
    <property type="entry name" value="alpha/beta-Hydrolases"/>
    <property type="match status" value="1"/>
</dbReference>
<evidence type="ECO:0000256" key="5">
    <source>
        <dbReference type="ARBA" id="ARBA00022438"/>
    </source>
</evidence>
<dbReference type="InterPro" id="IPR005944">
    <property type="entry name" value="Pro_iminopeptidase"/>
</dbReference>
<keyword evidence="6" id="KW-0963">Cytoplasm</keyword>
<dbReference type="PANTHER" id="PTHR43722:SF1">
    <property type="entry name" value="PROLINE IMINOPEPTIDASE"/>
    <property type="match status" value="1"/>
</dbReference>
<keyword evidence="8" id="KW-0378">Hydrolase</keyword>
<dbReference type="PIRSF" id="PIRSF006431">
    <property type="entry name" value="Pept_S33"/>
    <property type="match status" value="1"/>
</dbReference>
<reference evidence="11" key="1">
    <citation type="journal article" date="2020" name="Nature">
        <title>Giant virus diversity and host interactions through global metagenomics.</title>
        <authorList>
            <person name="Schulz F."/>
            <person name="Roux S."/>
            <person name="Paez-Espino D."/>
            <person name="Jungbluth S."/>
            <person name="Walsh D.A."/>
            <person name="Denef V.J."/>
            <person name="McMahon K.D."/>
            <person name="Konstantinidis K.T."/>
            <person name="Eloe-Fadrosh E.A."/>
            <person name="Kyrpides N.C."/>
            <person name="Woyke T."/>
        </authorList>
    </citation>
    <scope>NUCLEOTIDE SEQUENCE</scope>
    <source>
        <strain evidence="11">GVMAG-M-3300027963-41</strain>
    </source>
</reference>
<accession>A0A6C0LPW6</accession>
<evidence type="ECO:0000256" key="6">
    <source>
        <dbReference type="ARBA" id="ARBA00022490"/>
    </source>
</evidence>
<evidence type="ECO:0000256" key="8">
    <source>
        <dbReference type="ARBA" id="ARBA00022801"/>
    </source>
</evidence>
<evidence type="ECO:0000256" key="3">
    <source>
        <dbReference type="ARBA" id="ARBA00010088"/>
    </source>
</evidence>
<dbReference type="GO" id="GO:0005737">
    <property type="term" value="C:cytoplasm"/>
    <property type="evidence" value="ECO:0007669"/>
    <property type="project" value="UniProtKB-SubCell"/>
</dbReference>
<protein>
    <recommendedName>
        <fullName evidence="4">prolyl aminopeptidase</fullName>
        <ecNumber evidence="4">3.4.11.5</ecNumber>
    </recommendedName>
    <alternativeName>
        <fullName evidence="9">Prolyl aminopeptidase</fullName>
    </alternativeName>
</protein>
<comment type="similarity">
    <text evidence="3">Belongs to the peptidase S33 family.</text>
</comment>
<evidence type="ECO:0000256" key="7">
    <source>
        <dbReference type="ARBA" id="ARBA00022670"/>
    </source>
</evidence>
<evidence type="ECO:0000256" key="1">
    <source>
        <dbReference type="ARBA" id="ARBA00001585"/>
    </source>
</evidence>
<comment type="subcellular location">
    <subcellularLocation>
        <location evidence="2">Cytoplasm</location>
    </subcellularLocation>
</comment>
<dbReference type="NCBIfam" id="TIGR01249">
    <property type="entry name" value="pro_imino_pep_1"/>
    <property type="match status" value="1"/>
</dbReference>
<dbReference type="Gene3D" id="3.40.50.1820">
    <property type="entry name" value="alpha/beta hydrolase"/>
    <property type="match status" value="1"/>
</dbReference>
<dbReference type="Pfam" id="PF00561">
    <property type="entry name" value="Abhydrolase_1"/>
    <property type="match status" value="1"/>
</dbReference>
<keyword evidence="7" id="KW-0645">Protease</keyword>
<feature type="domain" description="AB hydrolase-1" evidence="10">
    <location>
        <begin position="39"/>
        <end position="303"/>
    </location>
</feature>
<dbReference type="GO" id="GO:0004177">
    <property type="term" value="F:aminopeptidase activity"/>
    <property type="evidence" value="ECO:0007669"/>
    <property type="project" value="UniProtKB-KW"/>
</dbReference>
<dbReference type="AlphaFoldDB" id="A0A6C0LPW6"/>
<sequence>MAGMAGMAGMAVAGHFLPLSHGQTMYYEVHGNRRGPVALVLHGGPGAGLSPLSVQMFDLTRWCVILYDQRGCGRSKPFGVPSLSHNTTDDLLDDMERLRRVLRVKKWYLTGGSWGSTLALVYAEKYPYRVSGLLLRALCLMDDTESAWLYERHGAAQIFPEEYKRFLAPLTASERAGTMLEILRAYQRRLTSPDKKIATEAAAAWTGYEDAVISLVPKPVTFKGKKDISVAILENHYFINGGFLKPGQILADAHRLRRIPIDVIHGRYDMICPYRSVAELSKILPQMKVKRVEDGGHSGYFKEEIGYIRKVTDAFVKGVPRSKGTLKAVRTANLSKLKTRKRSRE</sequence>
<evidence type="ECO:0000256" key="9">
    <source>
        <dbReference type="ARBA" id="ARBA00029605"/>
    </source>
</evidence>
<evidence type="ECO:0000256" key="4">
    <source>
        <dbReference type="ARBA" id="ARBA00012568"/>
    </source>
</evidence>
<evidence type="ECO:0000313" key="11">
    <source>
        <dbReference type="EMBL" id="QHU32008.1"/>
    </source>
</evidence>
<dbReference type="EC" id="3.4.11.5" evidence="4"/>
<keyword evidence="5" id="KW-0031">Aminopeptidase</keyword>
<dbReference type="InterPro" id="IPR029058">
    <property type="entry name" value="AB_hydrolase_fold"/>
</dbReference>
<evidence type="ECO:0000259" key="10">
    <source>
        <dbReference type="Pfam" id="PF00561"/>
    </source>
</evidence>
<dbReference type="PANTHER" id="PTHR43722">
    <property type="entry name" value="PROLINE IMINOPEPTIDASE"/>
    <property type="match status" value="1"/>
</dbReference>
<evidence type="ECO:0000256" key="2">
    <source>
        <dbReference type="ARBA" id="ARBA00004496"/>
    </source>
</evidence>